<feature type="compositionally biased region" description="Basic and acidic residues" evidence="1">
    <location>
        <begin position="7"/>
        <end position="17"/>
    </location>
</feature>
<name>A0A0R3Q195_ANGCS</name>
<organism evidence="4">
    <name type="scientific">Angiostrongylus costaricensis</name>
    <name type="common">Nematode worm</name>
    <dbReference type="NCBI Taxonomy" id="334426"/>
    <lineage>
        <taxon>Eukaryota</taxon>
        <taxon>Metazoa</taxon>
        <taxon>Ecdysozoa</taxon>
        <taxon>Nematoda</taxon>
        <taxon>Chromadorea</taxon>
        <taxon>Rhabditida</taxon>
        <taxon>Rhabditina</taxon>
        <taxon>Rhabditomorpha</taxon>
        <taxon>Strongyloidea</taxon>
        <taxon>Metastrongylidae</taxon>
        <taxon>Angiostrongylus</taxon>
    </lineage>
</organism>
<dbReference type="EMBL" id="UYYA01005210">
    <property type="protein sequence ID" value="VDM64354.1"/>
    <property type="molecule type" value="Genomic_DNA"/>
</dbReference>
<dbReference type="Proteomes" id="UP000267027">
    <property type="component" value="Unassembled WGS sequence"/>
</dbReference>
<evidence type="ECO:0000313" key="4">
    <source>
        <dbReference type="WBParaSite" id="ACOC_0001276801-mRNA-1"/>
    </source>
</evidence>
<protein>
    <submittedName>
        <fullName evidence="4">RNF220 domain-containing protein</fullName>
    </submittedName>
</protein>
<dbReference type="AlphaFoldDB" id="A0A0R3Q195"/>
<proteinExistence type="predicted"/>
<evidence type="ECO:0000313" key="2">
    <source>
        <dbReference type="EMBL" id="VDM64354.1"/>
    </source>
</evidence>
<sequence>MDALRSSIDESIKAHEVNRRKRVQGSYECKKRKKRREEDGSTNGVEDCTGDNESSSPTEDDGDNNVPVSWTSATTTAFCAGLSNDFVEEEEIVDELDILTEEELQAELDELEEVDIDETEDIRSRGVMMLAIPRHQHTAALGPLVPSPASSFLSLSHCSDESPPCVYVNGSLSRTPGVENSITPMMLHTSNDDTA</sequence>
<feature type="region of interest" description="Disordered" evidence="1">
    <location>
        <begin position="1"/>
        <end position="69"/>
    </location>
</feature>
<dbReference type="STRING" id="334426.A0A0R3Q195"/>
<reference evidence="4" key="1">
    <citation type="submission" date="2017-02" db="UniProtKB">
        <authorList>
            <consortium name="WormBaseParasite"/>
        </authorList>
    </citation>
    <scope>IDENTIFICATION</scope>
</reference>
<dbReference type="WBParaSite" id="ACOC_0001276801-mRNA-1">
    <property type="protein sequence ID" value="ACOC_0001276801-mRNA-1"/>
    <property type="gene ID" value="ACOC_0001276801"/>
</dbReference>
<evidence type="ECO:0000256" key="1">
    <source>
        <dbReference type="SAM" id="MobiDB-lite"/>
    </source>
</evidence>
<gene>
    <name evidence="2" type="ORF">ACOC_LOCUS12769</name>
</gene>
<evidence type="ECO:0000313" key="3">
    <source>
        <dbReference type="Proteomes" id="UP000267027"/>
    </source>
</evidence>
<keyword evidence="3" id="KW-1185">Reference proteome</keyword>
<accession>A0A0R3Q195</accession>
<reference evidence="2 3" key="2">
    <citation type="submission" date="2018-11" db="EMBL/GenBank/DDBJ databases">
        <authorList>
            <consortium name="Pathogen Informatics"/>
        </authorList>
    </citation>
    <scope>NUCLEOTIDE SEQUENCE [LARGE SCALE GENOMIC DNA]</scope>
    <source>
        <strain evidence="2 3">Costa Rica</strain>
    </source>
</reference>